<dbReference type="GO" id="GO:0016787">
    <property type="term" value="F:hydrolase activity"/>
    <property type="evidence" value="ECO:0007669"/>
    <property type="project" value="UniProtKB-KW"/>
</dbReference>
<dbReference type="InterPro" id="IPR027417">
    <property type="entry name" value="P-loop_NTPase"/>
</dbReference>
<dbReference type="InterPro" id="IPR018525">
    <property type="entry name" value="MCM_CS"/>
</dbReference>
<feature type="region of interest" description="Disordered" evidence="15">
    <location>
        <begin position="184"/>
        <end position="224"/>
    </location>
</feature>
<dbReference type="GO" id="GO:0005634">
    <property type="term" value="C:nucleus"/>
    <property type="evidence" value="ECO:0007669"/>
    <property type="project" value="UniProtKB-SubCell"/>
</dbReference>
<feature type="region of interest" description="Disordered" evidence="15">
    <location>
        <begin position="879"/>
        <end position="956"/>
    </location>
</feature>
<dbReference type="Gene3D" id="2.40.50.140">
    <property type="entry name" value="Nucleic acid-binding proteins"/>
    <property type="match status" value="1"/>
</dbReference>
<keyword evidence="11 14" id="KW-0238">DNA-binding</keyword>
<feature type="compositionally biased region" description="Acidic residues" evidence="15">
    <location>
        <begin position="887"/>
        <end position="897"/>
    </location>
</feature>
<dbReference type="InterPro" id="IPR031327">
    <property type="entry name" value="MCM"/>
</dbReference>
<dbReference type="Ensembl" id="ENSAZOT00000030091.1">
    <property type="protein sequence ID" value="ENSAZOP00000028078.1"/>
    <property type="gene ID" value="ENSAZOG00000017749.1"/>
</dbReference>
<reference evidence="17" key="1">
    <citation type="submission" date="2025-08" db="UniProtKB">
        <authorList>
            <consortium name="Ensembl"/>
        </authorList>
    </citation>
    <scope>IDENTIFICATION</scope>
</reference>
<evidence type="ECO:0000256" key="7">
    <source>
        <dbReference type="ARBA" id="ARBA00022741"/>
    </source>
</evidence>
<evidence type="ECO:0000256" key="3">
    <source>
        <dbReference type="ARBA" id="ARBA00008010"/>
    </source>
</evidence>
<evidence type="ECO:0000256" key="1">
    <source>
        <dbReference type="ARBA" id="ARBA00004123"/>
    </source>
</evidence>
<dbReference type="Gene3D" id="3.30.1640.10">
    <property type="entry name" value="mini-chromosome maintenance (MCM) complex, chain A, domain 1"/>
    <property type="match status" value="1"/>
</dbReference>
<organism evidence="17 18">
    <name type="scientific">Anas zonorhyncha</name>
    <name type="common">Eastern spot-billed duck</name>
    <dbReference type="NCBI Taxonomy" id="75864"/>
    <lineage>
        <taxon>Eukaryota</taxon>
        <taxon>Metazoa</taxon>
        <taxon>Chordata</taxon>
        <taxon>Craniata</taxon>
        <taxon>Vertebrata</taxon>
        <taxon>Euteleostomi</taxon>
        <taxon>Archelosauria</taxon>
        <taxon>Archosauria</taxon>
        <taxon>Dinosauria</taxon>
        <taxon>Saurischia</taxon>
        <taxon>Theropoda</taxon>
        <taxon>Coelurosauria</taxon>
        <taxon>Aves</taxon>
        <taxon>Neognathae</taxon>
        <taxon>Galloanserae</taxon>
        <taxon>Anseriformes</taxon>
        <taxon>Anatidae</taxon>
        <taxon>Anatinae</taxon>
        <taxon>Anas</taxon>
    </lineage>
</organism>
<dbReference type="SUPFAM" id="SSF52540">
    <property type="entry name" value="P-loop containing nucleoside triphosphate hydrolases"/>
    <property type="match status" value="1"/>
</dbReference>
<dbReference type="SMART" id="SM00350">
    <property type="entry name" value="MCM"/>
    <property type="match status" value="1"/>
</dbReference>
<accession>A0A8B9VW83</accession>
<evidence type="ECO:0000256" key="12">
    <source>
        <dbReference type="ARBA" id="ARBA00023242"/>
    </source>
</evidence>
<evidence type="ECO:0000256" key="2">
    <source>
        <dbReference type="ARBA" id="ARBA00004286"/>
    </source>
</evidence>
<evidence type="ECO:0000256" key="11">
    <source>
        <dbReference type="ARBA" id="ARBA00023125"/>
    </source>
</evidence>
<dbReference type="Pfam" id="PF14551">
    <property type="entry name" value="MCM_N"/>
    <property type="match status" value="1"/>
</dbReference>
<dbReference type="InterPro" id="IPR008046">
    <property type="entry name" value="Mcm3"/>
</dbReference>
<comment type="similarity">
    <text evidence="3 14">Belongs to the MCM family.</text>
</comment>
<feature type="region of interest" description="Disordered" evidence="15">
    <location>
        <begin position="1"/>
        <end position="28"/>
    </location>
</feature>
<dbReference type="GO" id="GO:1902975">
    <property type="term" value="P:mitotic DNA replication initiation"/>
    <property type="evidence" value="ECO:0007669"/>
    <property type="project" value="TreeGrafter"/>
</dbReference>
<dbReference type="GO" id="GO:0017116">
    <property type="term" value="F:single-stranded DNA helicase activity"/>
    <property type="evidence" value="ECO:0007669"/>
    <property type="project" value="TreeGrafter"/>
</dbReference>
<dbReference type="GO" id="GO:0003697">
    <property type="term" value="F:single-stranded DNA binding"/>
    <property type="evidence" value="ECO:0007669"/>
    <property type="project" value="TreeGrafter"/>
</dbReference>
<keyword evidence="10 14" id="KW-0067">ATP-binding</keyword>
<evidence type="ECO:0000313" key="18">
    <source>
        <dbReference type="Proteomes" id="UP000694549"/>
    </source>
</evidence>
<keyword evidence="5" id="KW-0158">Chromosome</keyword>
<keyword evidence="9" id="KW-0347">Helicase</keyword>
<dbReference type="EC" id="3.6.4.12" evidence="4"/>
<dbReference type="SUPFAM" id="SSF50249">
    <property type="entry name" value="Nucleic acid-binding proteins"/>
    <property type="match status" value="1"/>
</dbReference>
<evidence type="ECO:0000256" key="10">
    <source>
        <dbReference type="ARBA" id="ARBA00022840"/>
    </source>
</evidence>
<keyword evidence="8" id="KW-0378">Hydrolase</keyword>
<feature type="domain" description="MCM C-terminal AAA(+) ATPase" evidence="16">
    <location>
        <begin position="512"/>
        <end position="718"/>
    </location>
</feature>
<dbReference type="Pfam" id="PF23191">
    <property type="entry name" value="WHD_MCM3_C"/>
    <property type="match status" value="1"/>
</dbReference>
<dbReference type="PANTHER" id="PTHR11630:SF106">
    <property type="entry name" value="DNA REPLICATION LICENSING FACTOR MCM3"/>
    <property type="match status" value="1"/>
</dbReference>
<keyword evidence="18" id="KW-1185">Reference proteome</keyword>
<evidence type="ECO:0000256" key="15">
    <source>
        <dbReference type="SAM" id="MobiDB-lite"/>
    </source>
</evidence>
<dbReference type="InterPro" id="IPR041562">
    <property type="entry name" value="MCM_lid"/>
</dbReference>
<dbReference type="PRINTS" id="PR01659">
    <property type="entry name" value="MCMPROTEIN3"/>
</dbReference>
<dbReference type="Proteomes" id="UP000694549">
    <property type="component" value="Unplaced"/>
</dbReference>
<dbReference type="FunFam" id="3.30.1640.10:FF:000002">
    <property type="entry name" value="DNA helicase"/>
    <property type="match status" value="1"/>
</dbReference>
<dbReference type="GO" id="GO:0005524">
    <property type="term" value="F:ATP binding"/>
    <property type="evidence" value="ECO:0007669"/>
    <property type="project" value="UniProtKB-KW"/>
</dbReference>
<dbReference type="PROSITE" id="PS00847">
    <property type="entry name" value="MCM_1"/>
    <property type="match status" value="1"/>
</dbReference>
<dbReference type="GO" id="GO:0005694">
    <property type="term" value="C:chromosome"/>
    <property type="evidence" value="ECO:0007669"/>
    <property type="project" value="UniProtKB-SubCell"/>
</dbReference>
<dbReference type="AlphaFoldDB" id="A0A8B9VW83"/>
<feature type="compositionally biased region" description="Acidic residues" evidence="15">
    <location>
        <begin position="917"/>
        <end position="933"/>
    </location>
</feature>
<keyword evidence="13" id="KW-0131">Cell cycle</keyword>
<dbReference type="Pfam" id="PF17207">
    <property type="entry name" value="MCM_OB"/>
    <property type="match status" value="1"/>
</dbReference>
<dbReference type="Gene3D" id="3.40.50.300">
    <property type="entry name" value="P-loop containing nucleotide triphosphate hydrolases"/>
    <property type="match status" value="1"/>
</dbReference>
<evidence type="ECO:0000259" key="16">
    <source>
        <dbReference type="PROSITE" id="PS50051"/>
    </source>
</evidence>
<sequence>MGAGAAGIHSSTSPPCPGREQNQTQQPAFHSCRASPASFTLLRDLFLISLVFYHRCRGGGAHILILTPPPGSALPPRPAALARRGILQGRGIWELQRNCCPAAVPQKGVSKGAGERGLGKKKSEMLLVFSSGEKKQVGSKRKVIDEVRRMLGSGRREQALRWHFWGYFGGKGWVAAWGQTKPGCPQRTRLSRSPTVENPHEALQNRWRSSSSSSSSMAAPAGGLEDAELREAQRDYLDFLDDEEDQGVYHGKVRDMISDNQYRLLVSINDLRRKNEKRASRLLNNAFEELVAFQRALKDFVASVDATYAKQYEDFYIGLEGSFGSKHVSPRTLTACFLSCIVCVEGIVTKCSLVRPKVVRSVHYCPATKKTIERRYTDLTSLDAFPSSSVYPTKDEENNPLETEFGLSVYKDHQTITIQEMPEKAPAGQLPRSVDVILDDDLVDKVKPGDRIQVVGTYRCLPGKKGGYTSGTFRTILIACHVKQMSKDARPLYSATDVAKIKRFSKSRSKDIFDQLARSLAPSIHGHEFIKKAILCMLLGGVEKILENGSRIRGDINILLIGDPSVAKSQLLRYVLCTAPRAIATTGRGSSGVGLTAAITTDQETGERRLEAGAMVLADRGVVCIDEFDKMSDIDRTAIHEVMEQGRVTIAKAGMHARLNSRCSVLAAANPVYGRYDQYKTPMENIGLQDSLLSRFDLLFIVLDQMDPEQDREISDHVLRMHRYRNPNEQDGDAMPLGSAVEILATDDPDFAQEEEQELQVYEKHDDLLHGPNRRKEKIVSMEFMRKYIHVAKMIKPVLTQESANYIAEEYSRLRSQNQMSSDIARTSPVTARTLETLIRLSTAHAKARMNKTVDLQDAEAALELVQFAYFKKVLEKEKKRKKQVEDDSETEKEDEETQPKEEGRKQRRKKARTEGQEESYDPYDFSDAEQEMPEVQAHTPKTPEASASGDAKKPELADPRLKAFKAALLEVFKASHAQSVGLKSVMESINRDNPEPFSLPEVKLALAHMQDDNQIMVSDDIIFLI</sequence>
<dbReference type="InterPro" id="IPR012340">
    <property type="entry name" value="NA-bd_OB-fold"/>
</dbReference>
<comment type="subcellular location">
    <subcellularLocation>
        <location evidence="2">Chromosome</location>
    </subcellularLocation>
    <subcellularLocation>
        <location evidence="1">Nucleus</location>
    </subcellularLocation>
</comment>
<dbReference type="InterPro" id="IPR056575">
    <property type="entry name" value="WH_MCM3_C"/>
</dbReference>
<dbReference type="GO" id="GO:0000727">
    <property type="term" value="P:double-strand break repair via break-induced replication"/>
    <property type="evidence" value="ECO:0007669"/>
    <property type="project" value="TreeGrafter"/>
</dbReference>
<keyword evidence="7 14" id="KW-0547">Nucleotide-binding</keyword>
<protein>
    <recommendedName>
        <fullName evidence="4">DNA helicase</fullName>
        <ecNumber evidence="4">3.6.4.12</ecNumber>
    </recommendedName>
</protein>
<dbReference type="CDD" id="cd17754">
    <property type="entry name" value="MCM3"/>
    <property type="match status" value="1"/>
</dbReference>
<dbReference type="Gene3D" id="2.20.28.10">
    <property type="match status" value="1"/>
</dbReference>
<dbReference type="FunFam" id="2.20.28.10:FF:000006">
    <property type="entry name" value="DNA helicase"/>
    <property type="match status" value="1"/>
</dbReference>
<evidence type="ECO:0000256" key="9">
    <source>
        <dbReference type="ARBA" id="ARBA00022806"/>
    </source>
</evidence>
<dbReference type="GO" id="GO:0006271">
    <property type="term" value="P:DNA strand elongation involved in DNA replication"/>
    <property type="evidence" value="ECO:0007669"/>
    <property type="project" value="TreeGrafter"/>
</dbReference>
<dbReference type="InterPro" id="IPR003593">
    <property type="entry name" value="AAA+_ATPase"/>
</dbReference>
<dbReference type="InterPro" id="IPR033762">
    <property type="entry name" value="MCM_OB"/>
</dbReference>
<reference evidence="17" key="2">
    <citation type="submission" date="2025-09" db="UniProtKB">
        <authorList>
            <consortium name="Ensembl"/>
        </authorList>
    </citation>
    <scope>IDENTIFICATION</scope>
</reference>
<evidence type="ECO:0000256" key="14">
    <source>
        <dbReference type="RuleBase" id="RU004070"/>
    </source>
</evidence>
<dbReference type="PRINTS" id="PR01657">
    <property type="entry name" value="MCMFAMILY"/>
</dbReference>
<dbReference type="PROSITE" id="PS50051">
    <property type="entry name" value="MCM_2"/>
    <property type="match status" value="1"/>
</dbReference>
<proteinExistence type="inferred from homology"/>
<dbReference type="PANTHER" id="PTHR11630">
    <property type="entry name" value="DNA REPLICATION LICENSING FACTOR MCM FAMILY MEMBER"/>
    <property type="match status" value="1"/>
</dbReference>
<evidence type="ECO:0000256" key="13">
    <source>
        <dbReference type="ARBA" id="ARBA00023306"/>
    </source>
</evidence>
<keyword evidence="12" id="KW-0539">Nucleus</keyword>
<evidence type="ECO:0000256" key="6">
    <source>
        <dbReference type="ARBA" id="ARBA00022705"/>
    </source>
</evidence>
<dbReference type="InterPro" id="IPR001208">
    <property type="entry name" value="MCM_dom"/>
</dbReference>
<evidence type="ECO:0000313" key="17">
    <source>
        <dbReference type="Ensembl" id="ENSAZOP00000028078.1"/>
    </source>
</evidence>
<evidence type="ECO:0000256" key="4">
    <source>
        <dbReference type="ARBA" id="ARBA00012551"/>
    </source>
</evidence>
<dbReference type="SMART" id="SM00382">
    <property type="entry name" value="AAA"/>
    <property type="match status" value="1"/>
</dbReference>
<dbReference type="GO" id="GO:0042555">
    <property type="term" value="C:MCM complex"/>
    <property type="evidence" value="ECO:0007669"/>
    <property type="project" value="InterPro"/>
</dbReference>
<keyword evidence="6" id="KW-0235">DNA replication</keyword>
<dbReference type="Pfam" id="PF00493">
    <property type="entry name" value="MCM"/>
    <property type="match status" value="1"/>
</dbReference>
<dbReference type="InterPro" id="IPR027925">
    <property type="entry name" value="MCM_N"/>
</dbReference>
<evidence type="ECO:0000256" key="5">
    <source>
        <dbReference type="ARBA" id="ARBA00022454"/>
    </source>
</evidence>
<name>A0A8B9VW83_9AVES</name>
<dbReference type="Pfam" id="PF17855">
    <property type="entry name" value="MCM_lid"/>
    <property type="match status" value="1"/>
</dbReference>
<evidence type="ECO:0000256" key="8">
    <source>
        <dbReference type="ARBA" id="ARBA00022801"/>
    </source>
</evidence>